<dbReference type="Proteomes" id="UP000697472">
    <property type="component" value="Unassembled WGS sequence"/>
</dbReference>
<proteinExistence type="predicted"/>
<protein>
    <recommendedName>
        <fullName evidence="4">ATP-binding protein</fullName>
    </recommendedName>
</protein>
<feature type="region of interest" description="Disordered" evidence="1">
    <location>
        <begin position="44"/>
        <end position="78"/>
    </location>
</feature>
<feature type="compositionally biased region" description="Basic and acidic residues" evidence="1">
    <location>
        <begin position="179"/>
        <end position="192"/>
    </location>
</feature>
<sequence length="223" mass="26229">MDKMRRPFPLVTDDEPIVSQARQMQLYENEDLINNIRGHYQDKTYSDRSIDESQSASFGVTSASERSESTYQEGENYAKLARETAREDVKRKRQLYLKNEVTNASQKRKSSSAIFKRPSLDEKSDSPEPVLETVAQELVAEKPKKATKMGWTRFTDKLHQDDYILVELPQTYQHPQNPSRKEPKKNSYDFLKRSQIYNQKERQENKERRVAQELNLTRFEADE</sequence>
<feature type="region of interest" description="Disordered" evidence="1">
    <location>
        <begin position="100"/>
        <end position="128"/>
    </location>
</feature>
<evidence type="ECO:0000313" key="2">
    <source>
        <dbReference type="EMBL" id="MBM7643692.1"/>
    </source>
</evidence>
<keyword evidence="3" id="KW-1185">Reference proteome</keyword>
<feature type="compositionally biased region" description="Basic and acidic residues" evidence="1">
    <location>
        <begin position="199"/>
        <end position="209"/>
    </location>
</feature>
<organism evidence="2 3">
    <name type="scientific">Streptococcus loxodontisalivarius</name>
    <dbReference type="NCBI Taxonomy" id="1349415"/>
    <lineage>
        <taxon>Bacteria</taxon>
        <taxon>Bacillati</taxon>
        <taxon>Bacillota</taxon>
        <taxon>Bacilli</taxon>
        <taxon>Lactobacillales</taxon>
        <taxon>Streptococcaceae</taxon>
        <taxon>Streptococcus</taxon>
    </lineage>
</organism>
<dbReference type="EMBL" id="JAFBEH010000066">
    <property type="protein sequence ID" value="MBM7643692.1"/>
    <property type="molecule type" value="Genomic_DNA"/>
</dbReference>
<name>A0ABS2PUG2_9STRE</name>
<accession>A0ABS2PUG2</accession>
<evidence type="ECO:0008006" key="4">
    <source>
        <dbReference type="Google" id="ProtNLM"/>
    </source>
</evidence>
<comment type="caution">
    <text evidence="2">The sequence shown here is derived from an EMBL/GenBank/DDBJ whole genome shotgun (WGS) entry which is preliminary data.</text>
</comment>
<feature type="compositionally biased region" description="Polar residues" evidence="1">
    <location>
        <begin position="52"/>
        <end position="73"/>
    </location>
</feature>
<reference evidence="2 3" key="1">
    <citation type="submission" date="2021-01" db="EMBL/GenBank/DDBJ databases">
        <title>Genomic Encyclopedia of Type Strains, Phase IV (KMG-IV): sequencing the most valuable type-strain genomes for metagenomic binning, comparative biology and taxonomic classification.</title>
        <authorList>
            <person name="Goeker M."/>
        </authorList>
    </citation>
    <scope>NUCLEOTIDE SEQUENCE [LARGE SCALE GENOMIC DNA]</scope>
    <source>
        <strain evidence="2 3">DSM 27382</strain>
    </source>
</reference>
<feature type="region of interest" description="Disordered" evidence="1">
    <location>
        <begin position="170"/>
        <end position="209"/>
    </location>
</feature>
<evidence type="ECO:0000256" key="1">
    <source>
        <dbReference type="SAM" id="MobiDB-lite"/>
    </source>
</evidence>
<gene>
    <name evidence="2" type="ORF">JOC28_002003</name>
</gene>
<evidence type="ECO:0000313" key="3">
    <source>
        <dbReference type="Proteomes" id="UP000697472"/>
    </source>
</evidence>